<keyword evidence="1" id="KW-1133">Transmembrane helix</keyword>
<evidence type="ECO:0000313" key="3">
    <source>
        <dbReference type="Proteomes" id="UP000184038"/>
    </source>
</evidence>
<dbReference type="EMBL" id="FRCP01000020">
    <property type="protein sequence ID" value="SHM88738.1"/>
    <property type="molecule type" value="Genomic_DNA"/>
</dbReference>
<keyword evidence="3" id="KW-1185">Reference proteome</keyword>
<gene>
    <name evidence="2" type="ORF">SAMN02746066_03769</name>
</gene>
<dbReference type="STRING" id="1120996.SAMN02746066_03769"/>
<dbReference type="OrthoDB" id="1766790at2"/>
<proteinExistence type="predicted"/>
<reference evidence="2 3" key="1">
    <citation type="submission" date="2016-11" db="EMBL/GenBank/DDBJ databases">
        <authorList>
            <person name="Jaros S."/>
            <person name="Januszkiewicz K."/>
            <person name="Wedrychowicz H."/>
        </authorList>
    </citation>
    <scope>NUCLEOTIDE SEQUENCE [LARGE SCALE GENOMIC DNA]</scope>
    <source>
        <strain evidence="2 3">DSM 15930</strain>
    </source>
</reference>
<feature type="transmembrane region" description="Helical" evidence="1">
    <location>
        <begin position="12"/>
        <end position="33"/>
    </location>
</feature>
<keyword evidence="1" id="KW-0812">Transmembrane</keyword>
<dbReference type="Proteomes" id="UP000184038">
    <property type="component" value="Unassembled WGS sequence"/>
</dbReference>
<evidence type="ECO:0000313" key="2">
    <source>
        <dbReference type="EMBL" id="SHM88738.1"/>
    </source>
</evidence>
<name>A0A1M7MDC2_9FIRM</name>
<dbReference type="AlphaFoldDB" id="A0A1M7MDC2"/>
<accession>A0A1M7MDC2</accession>
<evidence type="ECO:0008006" key="4">
    <source>
        <dbReference type="Google" id="ProtNLM"/>
    </source>
</evidence>
<organism evidence="2 3">
    <name type="scientific">Anaerosporobacter mobilis DSM 15930</name>
    <dbReference type="NCBI Taxonomy" id="1120996"/>
    <lineage>
        <taxon>Bacteria</taxon>
        <taxon>Bacillati</taxon>
        <taxon>Bacillota</taxon>
        <taxon>Clostridia</taxon>
        <taxon>Lachnospirales</taxon>
        <taxon>Lachnospiraceae</taxon>
        <taxon>Anaerosporobacter</taxon>
    </lineage>
</organism>
<protein>
    <recommendedName>
        <fullName evidence="4">TadE-like protein</fullName>
    </recommendedName>
</protein>
<evidence type="ECO:0000256" key="1">
    <source>
        <dbReference type="SAM" id="Phobius"/>
    </source>
</evidence>
<keyword evidence="1" id="KW-0472">Membrane</keyword>
<dbReference type="RefSeq" id="WP_073290192.1">
    <property type="nucleotide sequence ID" value="NZ_FRCP01000020.1"/>
</dbReference>
<sequence length="290" mass="33196">MNNNKLSKASITVEASLVLPIFIFAMYAFIFFLQVLNVQEEIQQGLLRTARYCEKIGYVYDYVMDYEAEEKSKQTDQNQQHENEDSSIDPREIATYLITSGLMQAKFGEVIDQHIINKSCVVGGMQGLNFLLSSYDVETNIADIIVQYKVHIPIGLSIIDDFYVIQKSKVRVFVGLSNTYSEEEDTDEDCVYIAETGTVYHESKDCTYLKLSITKITGNRLDNQRNSSGAKYYACEICKPEHKQQEYYYITKQGNRYHSNTNCSGLKRTINVIKRSEVGNRRACARCGKQ</sequence>